<reference evidence="3" key="2">
    <citation type="journal article" date="2021" name="PeerJ">
        <title>Extensive microbial diversity within the chicken gut microbiome revealed by metagenomics and culture.</title>
        <authorList>
            <person name="Gilroy R."/>
            <person name="Ravi A."/>
            <person name="Getino M."/>
            <person name="Pursley I."/>
            <person name="Horton D.L."/>
            <person name="Alikhan N.F."/>
            <person name="Baker D."/>
            <person name="Gharbi K."/>
            <person name="Hall N."/>
            <person name="Watson M."/>
            <person name="Adriaenssens E.M."/>
            <person name="Foster-Nyarko E."/>
            <person name="Jarju S."/>
            <person name="Secka A."/>
            <person name="Antonio M."/>
            <person name="Oren A."/>
            <person name="Chaudhuri R.R."/>
            <person name="La Ragione R."/>
            <person name="Hildebrand F."/>
            <person name="Pallen M.J."/>
        </authorList>
    </citation>
    <scope>NUCLEOTIDE SEQUENCE</scope>
    <source>
        <strain evidence="3">ChiGjej3B3-7149</strain>
    </source>
</reference>
<gene>
    <name evidence="3" type="ORF">IAD36_03480</name>
</gene>
<evidence type="ECO:0000313" key="3">
    <source>
        <dbReference type="EMBL" id="HIR54650.1"/>
    </source>
</evidence>
<evidence type="ECO:0000259" key="2">
    <source>
        <dbReference type="Pfam" id="PF20696"/>
    </source>
</evidence>
<dbReference type="SUPFAM" id="SSF143968">
    <property type="entry name" value="UbiD C-terminal domain-like"/>
    <property type="match status" value="1"/>
</dbReference>
<sequence>MMSSKPKAKYITARKEPKQRAKTPRSIRSAEPIFAAASRCFTAVSIEQQYPGHASQAAALAGACQPGALMNKYVVVVDEDIDPTKLDEVVWAISTRSDPARDIDILRECLSSAAEPTLRPEDRAAGRVWTGRALIRAVRPYDMVKGGAFSPVAETPPELLRAVQEKYSALLGPSENT</sequence>
<dbReference type="Pfam" id="PF20696">
    <property type="entry name" value="UbiD_C"/>
    <property type="match status" value="1"/>
</dbReference>
<dbReference type="InterPro" id="IPR049381">
    <property type="entry name" value="UbiD-like_C"/>
</dbReference>
<dbReference type="GO" id="GO:0005737">
    <property type="term" value="C:cytoplasm"/>
    <property type="evidence" value="ECO:0007669"/>
    <property type="project" value="TreeGrafter"/>
</dbReference>
<dbReference type="EMBL" id="DVHH01000087">
    <property type="protein sequence ID" value="HIR54650.1"/>
    <property type="molecule type" value="Genomic_DNA"/>
</dbReference>
<feature type="region of interest" description="Disordered" evidence="1">
    <location>
        <begin position="1"/>
        <end position="27"/>
    </location>
</feature>
<accession>A0A9D1DKQ1</accession>
<reference evidence="3" key="1">
    <citation type="submission" date="2020-10" db="EMBL/GenBank/DDBJ databases">
        <authorList>
            <person name="Gilroy R."/>
        </authorList>
    </citation>
    <scope>NUCLEOTIDE SEQUENCE</scope>
    <source>
        <strain evidence="3">ChiGjej3B3-7149</strain>
    </source>
</reference>
<organism evidence="3 4">
    <name type="scientific">Candidatus Scatomorpha intestinigallinarum</name>
    <dbReference type="NCBI Taxonomy" id="2840923"/>
    <lineage>
        <taxon>Bacteria</taxon>
        <taxon>Bacillati</taxon>
        <taxon>Bacillota</taxon>
        <taxon>Clostridia</taxon>
        <taxon>Eubacteriales</taxon>
        <taxon>Candidatus Scatomorpha</taxon>
    </lineage>
</organism>
<protein>
    <submittedName>
        <fullName evidence="3">UbiD family decarboxylase</fullName>
    </submittedName>
</protein>
<dbReference type="Proteomes" id="UP000824238">
    <property type="component" value="Unassembled WGS sequence"/>
</dbReference>
<feature type="domain" description="3-octaprenyl-4-hydroxybenzoate carboxy-lyase-like C-terminal" evidence="2">
    <location>
        <begin position="25"/>
        <end position="135"/>
    </location>
</feature>
<evidence type="ECO:0000256" key="1">
    <source>
        <dbReference type="SAM" id="MobiDB-lite"/>
    </source>
</evidence>
<name>A0A9D1DKQ1_9FIRM</name>
<dbReference type="GO" id="GO:0016831">
    <property type="term" value="F:carboxy-lyase activity"/>
    <property type="evidence" value="ECO:0007669"/>
    <property type="project" value="InterPro"/>
</dbReference>
<proteinExistence type="predicted"/>
<dbReference type="PANTHER" id="PTHR30108">
    <property type="entry name" value="3-OCTAPRENYL-4-HYDROXYBENZOATE CARBOXY-LYASE-RELATED"/>
    <property type="match status" value="1"/>
</dbReference>
<dbReference type="AlphaFoldDB" id="A0A9D1DKQ1"/>
<dbReference type="InterPro" id="IPR002830">
    <property type="entry name" value="UbiD"/>
</dbReference>
<dbReference type="Gene3D" id="3.40.1670.10">
    <property type="entry name" value="UbiD C-terminal domain-like"/>
    <property type="match status" value="1"/>
</dbReference>
<comment type="caution">
    <text evidence="3">The sequence shown here is derived from an EMBL/GenBank/DDBJ whole genome shotgun (WGS) entry which is preliminary data.</text>
</comment>
<evidence type="ECO:0000313" key="4">
    <source>
        <dbReference type="Proteomes" id="UP000824238"/>
    </source>
</evidence>
<dbReference type="PANTHER" id="PTHR30108:SF17">
    <property type="entry name" value="FERULIC ACID DECARBOXYLASE 1"/>
    <property type="match status" value="1"/>
</dbReference>